<evidence type="ECO:0000313" key="2">
    <source>
        <dbReference type="EMBL" id="PPQ86355.1"/>
    </source>
</evidence>
<name>A0A409X6I7_PSICY</name>
<feature type="region of interest" description="Disordered" evidence="1">
    <location>
        <begin position="63"/>
        <end position="109"/>
    </location>
</feature>
<proteinExistence type="predicted"/>
<protein>
    <submittedName>
        <fullName evidence="2">Uncharacterized protein</fullName>
    </submittedName>
</protein>
<feature type="compositionally biased region" description="Polar residues" evidence="1">
    <location>
        <begin position="63"/>
        <end position="91"/>
    </location>
</feature>
<dbReference type="Proteomes" id="UP000283269">
    <property type="component" value="Unassembled WGS sequence"/>
</dbReference>
<comment type="caution">
    <text evidence="2">The sequence shown here is derived from an EMBL/GenBank/DDBJ whole genome shotgun (WGS) entry which is preliminary data.</text>
</comment>
<evidence type="ECO:0000313" key="3">
    <source>
        <dbReference type="Proteomes" id="UP000283269"/>
    </source>
</evidence>
<dbReference type="AlphaFoldDB" id="A0A409X6I7"/>
<accession>A0A409X6I7</accession>
<gene>
    <name evidence="2" type="ORF">CVT25_002167</name>
</gene>
<sequence>MAVATSILASVVANPGSDVNSQPNRLWATHREYQDSLVPAPTPDLTCHVQAITDGLQCLTVQSNTPSTEDLASRPTQSQPPTNVLPATQAMSDHPSFMSDLEAMVTLRN</sequence>
<dbReference type="EMBL" id="NHYD01002511">
    <property type="protein sequence ID" value="PPQ86355.1"/>
    <property type="molecule type" value="Genomic_DNA"/>
</dbReference>
<keyword evidence="3" id="KW-1185">Reference proteome</keyword>
<evidence type="ECO:0000256" key="1">
    <source>
        <dbReference type="SAM" id="MobiDB-lite"/>
    </source>
</evidence>
<reference evidence="2 3" key="1">
    <citation type="journal article" date="2018" name="Evol. Lett.">
        <title>Horizontal gene cluster transfer increased hallucinogenic mushroom diversity.</title>
        <authorList>
            <person name="Reynolds H.T."/>
            <person name="Vijayakumar V."/>
            <person name="Gluck-Thaler E."/>
            <person name="Korotkin H.B."/>
            <person name="Matheny P.B."/>
            <person name="Slot J.C."/>
        </authorList>
    </citation>
    <scope>NUCLEOTIDE SEQUENCE [LARGE SCALE GENOMIC DNA]</scope>
    <source>
        <strain evidence="2 3">2631</strain>
    </source>
</reference>
<organism evidence="2 3">
    <name type="scientific">Psilocybe cyanescens</name>
    <dbReference type="NCBI Taxonomy" id="93625"/>
    <lineage>
        <taxon>Eukaryota</taxon>
        <taxon>Fungi</taxon>
        <taxon>Dikarya</taxon>
        <taxon>Basidiomycota</taxon>
        <taxon>Agaricomycotina</taxon>
        <taxon>Agaricomycetes</taxon>
        <taxon>Agaricomycetidae</taxon>
        <taxon>Agaricales</taxon>
        <taxon>Agaricineae</taxon>
        <taxon>Strophariaceae</taxon>
        <taxon>Psilocybe</taxon>
    </lineage>
</organism>
<dbReference type="InParanoid" id="A0A409X6I7"/>